<dbReference type="Gene3D" id="1.10.260.40">
    <property type="entry name" value="lambda repressor-like DNA-binding domains"/>
    <property type="match status" value="1"/>
</dbReference>
<evidence type="ECO:0000313" key="5">
    <source>
        <dbReference type="Proteomes" id="UP000297564"/>
    </source>
</evidence>
<dbReference type="InterPro" id="IPR010982">
    <property type="entry name" value="Lambda_DNA-bd_dom_sf"/>
</dbReference>
<evidence type="ECO:0000313" key="4">
    <source>
        <dbReference type="EMBL" id="TFZ03221.1"/>
    </source>
</evidence>
<dbReference type="PANTHER" id="PTHR34475:SF1">
    <property type="entry name" value="CYTOSKELETON PROTEIN RODZ"/>
    <property type="match status" value="1"/>
</dbReference>
<keyword evidence="2" id="KW-1133">Transmembrane helix</keyword>
<evidence type="ECO:0000259" key="3">
    <source>
        <dbReference type="Pfam" id="PF13464"/>
    </source>
</evidence>
<dbReference type="InterPro" id="IPR001387">
    <property type="entry name" value="Cro/C1-type_HTH"/>
</dbReference>
<sequence>MSETVAESDISAGALLRQAREGAGLHVAALAGALKVPQRQLEALEQDRLELLPDVVYARALAASVCRNLRLDPQLVLTRLPKGSDSRLGKDVPINVPFRATGDAAHSPVRALLLRPPVFAALALLVGALVLLALPLIPNRAPVADAPAASAADPAGPAGSVPGAPTGMVSETVTPPLAPAQDVAAAPAAAPAPASATAPATATAPVQAAPAPPAAAPVPTTAAATPNPAAAAGAPVVEFRASQPSWIQVTDPRGAVYLRRMVAAGEVVNVSGATPLQVVVGSASGTQVQVRGSAFDLRPFTRDNVARFEIR</sequence>
<feature type="transmembrane region" description="Helical" evidence="2">
    <location>
        <begin position="118"/>
        <end position="137"/>
    </location>
</feature>
<keyword evidence="5" id="KW-1185">Reference proteome</keyword>
<dbReference type="OrthoDB" id="5293433at2"/>
<gene>
    <name evidence="4" type="ORF">EZ242_04850</name>
</gene>
<feature type="region of interest" description="Disordered" evidence="1">
    <location>
        <begin position="201"/>
        <end position="227"/>
    </location>
</feature>
<comment type="caution">
    <text evidence="4">The sequence shown here is derived from an EMBL/GenBank/DDBJ whole genome shotgun (WGS) entry which is preliminary data.</text>
</comment>
<protein>
    <submittedName>
        <fullName evidence="4">Helix-turn-helix domain-containing protein</fullName>
    </submittedName>
</protein>
<dbReference type="Pfam" id="PF13464">
    <property type="entry name" value="RodZ_C"/>
    <property type="match status" value="1"/>
</dbReference>
<dbReference type="AlphaFoldDB" id="A0A4Z0BWD8"/>
<organism evidence="4 5">
    <name type="scientific">Ramlibacter rhizophilus</name>
    <dbReference type="NCBI Taxonomy" id="1781167"/>
    <lineage>
        <taxon>Bacteria</taxon>
        <taxon>Pseudomonadati</taxon>
        <taxon>Pseudomonadota</taxon>
        <taxon>Betaproteobacteria</taxon>
        <taxon>Burkholderiales</taxon>
        <taxon>Comamonadaceae</taxon>
        <taxon>Ramlibacter</taxon>
    </lineage>
</organism>
<keyword evidence="2" id="KW-0472">Membrane</keyword>
<keyword evidence="2" id="KW-0812">Transmembrane</keyword>
<dbReference type="Proteomes" id="UP000297564">
    <property type="component" value="Unassembled WGS sequence"/>
</dbReference>
<feature type="domain" description="Cytoskeleton protein RodZ-like C-terminal" evidence="3">
    <location>
        <begin position="239"/>
        <end position="309"/>
    </location>
</feature>
<dbReference type="CDD" id="cd00093">
    <property type="entry name" value="HTH_XRE"/>
    <property type="match status" value="1"/>
</dbReference>
<dbReference type="InterPro" id="IPR025194">
    <property type="entry name" value="RodZ-like_C"/>
</dbReference>
<dbReference type="PANTHER" id="PTHR34475">
    <property type="match status" value="1"/>
</dbReference>
<dbReference type="Pfam" id="PF13413">
    <property type="entry name" value="HTH_25"/>
    <property type="match status" value="1"/>
</dbReference>
<evidence type="ECO:0000256" key="1">
    <source>
        <dbReference type="SAM" id="MobiDB-lite"/>
    </source>
</evidence>
<feature type="region of interest" description="Disordered" evidence="1">
    <location>
        <begin position="147"/>
        <end position="174"/>
    </location>
</feature>
<proteinExistence type="predicted"/>
<name>A0A4Z0BWD8_9BURK</name>
<dbReference type="InterPro" id="IPR050400">
    <property type="entry name" value="Bact_Cytoskel_RodZ"/>
</dbReference>
<dbReference type="RefSeq" id="WP_135284020.1">
    <property type="nucleotide sequence ID" value="NZ_SMLL01000002.1"/>
</dbReference>
<feature type="compositionally biased region" description="Low complexity" evidence="1">
    <location>
        <begin position="217"/>
        <end position="227"/>
    </location>
</feature>
<feature type="compositionally biased region" description="Low complexity" evidence="1">
    <location>
        <begin position="147"/>
        <end position="165"/>
    </location>
</feature>
<reference evidence="4 5" key="1">
    <citation type="submission" date="2019-03" db="EMBL/GenBank/DDBJ databases">
        <title>Ramlibacter rhizophilus CCTCC AB2015357, whole genome shotgun sequence.</title>
        <authorList>
            <person name="Zhang X."/>
            <person name="Feng G."/>
            <person name="Zhu H."/>
        </authorList>
    </citation>
    <scope>NUCLEOTIDE SEQUENCE [LARGE SCALE GENOMIC DNA]</scope>
    <source>
        <strain evidence="4 5">CCTCC AB2015357</strain>
    </source>
</reference>
<accession>A0A4Z0BWD8</accession>
<dbReference type="GO" id="GO:0003677">
    <property type="term" value="F:DNA binding"/>
    <property type="evidence" value="ECO:0007669"/>
    <property type="project" value="InterPro"/>
</dbReference>
<evidence type="ECO:0000256" key="2">
    <source>
        <dbReference type="SAM" id="Phobius"/>
    </source>
</evidence>
<dbReference type="EMBL" id="SMLL01000002">
    <property type="protein sequence ID" value="TFZ03221.1"/>
    <property type="molecule type" value="Genomic_DNA"/>
</dbReference>